<dbReference type="InterPro" id="IPR002156">
    <property type="entry name" value="RNaseH_domain"/>
</dbReference>
<dbReference type="PANTHER" id="PTHR33116">
    <property type="entry name" value="REVERSE TRANSCRIPTASE ZINC-BINDING DOMAIN-CONTAINING PROTEIN-RELATED-RELATED"/>
    <property type="match status" value="1"/>
</dbReference>
<reference evidence="2" key="1">
    <citation type="journal article" date="2019" name="Nat. Commun.">
        <title>Genome-wide association mapping of date palm fruit traits.</title>
        <authorList>
            <person name="Hazzouri K.M."/>
            <person name="Gros-Balthazard M."/>
            <person name="Flowers J.M."/>
            <person name="Copetti D."/>
            <person name="Lemansour A."/>
            <person name="Lebrun M."/>
            <person name="Masmoudi K."/>
            <person name="Ferrand S."/>
            <person name="Dhar M.I."/>
            <person name="Fresquez Z.A."/>
            <person name="Rosas U."/>
            <person name="Zhang J."/>
            <person name="Talag J."/>
            <person name="Lee S."/>
            <person name="Kudrna D."/>
            <person name="Powell R.F."/>
            <person name="Leitch I.J."/>
            <person name="Krueger R.R."/>
            <person name="Wing R.A."/>
            <person name="Amiri K.M.A."/>
            <person name="Purugganan M.D."/>
        </authorList>
    </citation>
    <scope>NUCLEOTIDE SEQUENCE [LARGE SCALE GENOMIC DNA]</scope>
    <source>
        <strain evidence="2">cv. Khalas</strain>
    </source>
</reference>
<dbReference type="GeneID" id="120110137"/>
<gene>
    <name evidence="3" type="primary">LOC120110137</name>
</gene>
<accession>A0A8B9A0A1</accession>
<protein>
    <submittedName>
        <fullName evidence="3">Uncharacterized protein LOC120110137</fullName>
    </submittedName>
</protein>
<evidence type="ECO:0000313" key="3">
    <source>
        <dbReference type="RefSeq" id="XP_038980010.1"/>
    </source>
</evidence>
<dbReference type="PROSITE" id="PS50878">
    <property type="entry name" value="RT_POL"/>
    <property type="match status" value="1"/>
</dbReference>
<dbReference type="Pfam" id="PF13456">
    <property type="entry name" value="RVT_3"/>
    <property type="match status" value="1"/>
</dbReference>
<dbReference type="InterPro" id="IPR026960">
    <property type="entry name" value="RVT-Znf"/>
</dbReference>
<dbReference type="GO" id="GO:0003676">
    <property type="term" value="F:nucleic acid binding"/>
    <property type="evidence" value="ECO:0007669"/>
    <property type="project" value="InterPro"/>
</dbReference>
<evidence type="ECO:0000313" key="2">
    <source>
        <dbReference type="Proteomes" id="UP000228380"/>
    </source>
</evidence>
<dbReference type="Proteomes" id="UP000228380">
    <property type="component" value="Chromosome 3"/>
</dbReference>
<feature type="domain" description="Reverse transcriptase" evidence="1">
    <location>
        <begin position="1"/>
        <end position="125"/>
    </location>
</feature>
<dbReference type="AlphaFoldDB" id="A0A8B9A0A1"/>
<sequence>MGLRQGCPLSPYLFIICSDVLSRSFWAVCAAGELEAYVPALGAQPISHLLFADDCLLLTRARVADAQAIRRALAAYCYAFGQRVNAQKFSISFSPSSPPGVQREIRRILEMPEQDGTWTYLGVPITGRRLRVSECSGMVQRVQSRLEGWRATSLSMMGRVLLIRSVLGSMPIYLMTNTVVPRSALLKIERLIRSFLWGSLGGDRGVHLVAWESICLPLREGGLGVLSLLERRELLLARHASRLILEPQGFWSRIMTARYGGVGLEGGVRGGRRCSFLWREIARYVPMVSDHTRWLIGDGRSIDVTRDPWVDGLLLCRWPTTVSVEAGEGLQVCDLMTPGKADWDEIRLARFFGEHLAERVRSLPLPQSGGPDVRVWSSSTSPRIMMGVLSRILRQEYEPGPDCAWIWRLGLLPRVALFLWKVVWDRLPTRAVFGGRGLRIPLECGVCGVAETVDHALFRCSWARDTWRLAGVPQPVWSCRDQFLQAMHQGSESPALRQEVIRASCTAYQIWLARNARIFGERYMSPRFVVESACSQAAEMCHTSTTGGTLTARDIWGSHLASAVSHMVRSIILEGDSATVISWIREGPRGDDCDHPLLRDIWTMVRDGWAFQAKHIYREANGAADWVVAYVARHSGHTLWTGDGELPLALRGQITCNVFLDKKKNISAMFEIGVDAKIPTGEGGGLESIGELIFMEKEV</sequence>
<organism evidence="2 3">
    <name type="scientific">Phoenix dactylifera</name>
    <name type="common">Date palm</name>
    <dbReference type="NCBI Taxonomy" id="42345"/>
    <lineage>
        <taxon>Eukaryota</taxon>
        <taxon>Viridiplantae</taxon>
        <taxon>Streptophyta</taxon>
        <taxon>Embryophyta</taxon>
        <taxon>Tracheophyta</taxon>
        <taxon>Spermatophyta</taxon>
        <taxon>Magnoliopsida</taxon>
        <taxon>Liliopsida</taxon>
        <taxon>Arecaceae</taxon>
        <taxon>Coryphoideae</taxon>
        <taxon>Phoeniceae</taxon>
        <taxon>Phoenix</taxon>
    </lineage>
</organism>
<dbReference type="Pfam" id="PF00078">
    <property type="entry name" value="RVT_1"/>
    <property type="match status" value="1"/>
</dbReference>
<dbReference type="InterPro" id="IPR000477">
    <property type="entry name" value="RT_dom"/>
</dbReference>
<reference evidence="3" key="2">
    <citation type="submission" date="2025-08" db="UniProtKB">
        <authorList>
            <consortium name="RefSeq"/>
        </authorList>
    </citation>
    <scope>IDENTIFICATION</scope>
    <source>
        <tissue evidence="3">Young leaves</tissue>
    </source>
</reference>
<dbReference type="PANTHER" id="PTHR33116:SF80">
    <property type="entry name" value="REVERSE TRANSCRIPTASE ZINC-BINDING DOMAIN-CONTAINING PROTEIN"/>
    <property type="match status" value="1"/>
</dbReference>
<keyword evidence="2" id="KW-1185">Reference proteome</keyword>
<name>A0A8B9A0A1_PHODC</name>
<dbReference type="RefSeq" id="XP_038980010.1">
    <property type="nucleotide sequence ID" value="XM_039124082.1"/>
</dbReference>
<dbReference type="OrthoDB" id="680809at2759"/>
<dbReference type="KEGG" id="pda:120110137"/>
<evidence type="ECO:0000259" key="1">
    <source>
        <dbReference type="PROSITE" id="PS50878"/>
    </source>
</evidence>
<dbReference type="Pfam" id="PF13966">
    <property type="entry name" value="zf-RVT"/>
    <property type="match status" value="1"/>
</dbReference>
<dbReference type="GO" id="GO:0004523">
    <property type="term" value="F:RNA-DNA hybrid ribonuclease activity"/>
    <property type="evidence" value="ECO:0007669"/>
    <property type="project" value="InterPro"/>
</dbReference>
<proteinExistence type="predicted"/>